<dbReference type="RefSeq" id="WP_273923118.1">
    <property type="nucleotide sequence ID" value="NZ_JAMDGR010000006.1"/>
</dbReference>
<feature type="domain" description="Secretin/TonB short N-terminal" evidence="15">
    <location>
        <begin position="70"/>
        <end position="121"/>
    </location>
</feature>
<dbReference type="InterPro" id="IPR006311">
    <property type="entry name" value="TAT_signal"/>
</dbReference>
<keyword evidence="17" id="KW-1185">Reference proteome</keyword>
<keyword evidence="6 12" id="KW-0812">Transmembrane</keyword>
<keyword evidence="4 12" id="KW-1134">Transmembrane beta strand</keyword>
<keyword evidence="8 13" id="KW-0798">TonB box</keyword>
<evidence type="ECO:0000256" key="4">
    <source>
        <dbReference type="ARBA" id="ARBA00022452"/>
    </source>
</evidence>
<reference evidence="16 17" key="1">
    <citation type="submission" date="2022-05" db="EMBL/GenBank/DDBJ databases">
        <title>Novel Pseudomonas spp. Isolated from a Rainbow Trout Aquaculture Facility.</title>
        <authorList>
            <person name="Testerman T."/>
            <person name="Graf J."/>
        </authorList>
    </citation>
    <scope>NUCLEOTIDE SEQUENCE [LARGE SCALE GENOMIC DNA]</scope>
    <source>
        <strain evidence="16 17">ID357</strain>
    </source>
</reference>
<dbReference type="Pfam" id="PF07715">
    <property type="entry name" value="Plug"/>
    <property type="match status" value="1"/>
</dbReference>
<evidence type="ECO:0000256" key="11">
    <source>
        <dbReference type="ARBA" id="ARBA00023237"/>
    </source>
</evidence>
<keyword evidence="10 16" id="KW-0675">Receptor</keyword>
<keyword evidence="5" id="KW-0406">Ion transport</keyword>
<sequence length="826" mass="91170">MSHRSRFTQAALRRSFNRTALSITLGTLLAATCVAPFALAQEAVGEAQEFNIAPGALGTALSEFAAASGVTLSFGSSQTQGLVTQGLKGHYSFSQGVAQLLAGSGLQLRQEGPARYTLVKLPTGAALHLGPTQITGASLGTTTEDTGSYTTGAMQTATKLALSIRETPQSVTVVTRQRMDDQNMQSLEDVLKSTPGISITKDGPQRPIFYSRGFAVQNLMVDGLANDMSHYLSRDMSTSADTAIFDRVEVMRGAAGLMQGTGSPSAAINMVRKRPTAAPRLSITASAGSWDNYRSEIDASSALNDSGTLRGRLVTAYQSKNSFQDVADAERSVFYGIAEADLNDNTTLTVGATNQASHNTTTWGGLPAAIDGRHLHLSRSAYLGSDWEYWDQNNVTAFGRLEYRFDNGWKLLLSASKSWSDLQMLGSMTERFGTDFDEFGQYVGQYHYKDQQDSYDLFASGPFALFGREHELVVGASQRELAFRGKGNFQDNETRTNIYRPDPHSVPKPQMDLDYWRQERNSELKSFYLTSRFSLAEPLTLILGGRLDWYDYDVDTRFAGVRTASSTDYKVTRNLTRYAGMVYDLDAHHSVYASYTDVFSPQAEVDSSGGLIKPVVGKNYETGIKGEYFEGALTASAAVFRIDQVNRAKQVVSAQCSSLQCYEASGEVRSEGIELEVNGKLAPGWELGAGYTYAQAKYRKDGNEDNVGRLFDTDIPRHVFKAFTTYQLPGDLHRWTVGGGLYSQNRIYNKDVNFYDSGTPMYVEQKGYALVDLMTRYRASEHLEFRLNLNNVFDKKYYQSISTNTYYGNDIYGEPRNAMVSVRWSL</sequence>
<evidence type="ECO:0000256" key="5">
    <source>
        <dbReference type="ARBA" id="ARBA00022496"/>
    </source>
</evidence>
<evidence type="ECO:0000313" key="17">
    <source>
        <dbReference type="Proteomes" id="UP001217610"/>
    </source>
</evidence>
<dbReference type="SUPFAM" id="SSF56935">
    <property type="entry name" value="Porins"/>
    <property type="match status" value="1"/>
</dbReference>
<keyword evidence="3 12" id="KW-0813">Transport</keyword>
<dbReference type="Gene3D" id="2.40.170.20">
    <property type="entry name" value="TonB-dependent receptor, beta-barrel domain"/>
    <property type="match status" value="1"/>
</dbReference>
<dbReference type="InterPro" id="IPR039426">
    <property type="entry name" value="TonB-dep_rcpt-like"/>
</dbReference>
<evidence type="ECO:0000256" key="3">
    <source>
        <dbReference type="ARBA" id="ARBA00022448"/>
    </source>
</evidence>
<dbReference type="CDD" id="cd01347">
    <property type="entry name" value="ligand_gated_channel"/>
    <property type="match status" value="1"/>
</dbReference>
<dbReference type="PROSITE" id="PS52016">
    <property type="entry name" value="TONB_DEPENDENT_REC_3"/>
    <property type="match status" value="1"/>
</dbReference>
<dbReference type="Pfam" id="PF00593">
    <property type="entry name" value="TonB_dep_Rec_b-barrel"/>
    <property type="match status" value="1"/>
</dbReference>
<dbReference type="Gene3D" id="3.55.50.30">
    <property type="match status" value="1"/>
</dbReference>
<dbReference type="InterPro" id="IPR010105">
    <property type="entry name" value="TonB_sidphr_rcpt"/>
</dbReference>
<evidence type="ECO:0000256" key="8">
    <source>
        <dbReference type="ARBA" id="ARBA00023077"/>
    </source>
</evidence>
<comment type="similarity">
    <text evidence="2 12 13">Belongs to the TonB-dependent receptor family.</text>
</comment>
<comment type="subcellular location">
    <subcellularLocation>
        <location evidence="1 12">Cell outer membrane</location>
        <topology evidence="1 12">Multi-pass membrane protein</topology>
    </subcellularLocation>
</comment>
<evidence type="ECO:0000256" key="6">
    <source>
        <dbReference type="ARBA" id="ARBA00022692"/>
    </source>
</evidence>
<dbReference type="PANTHER" id="PTHR32552">
    <property type="entry name" value="FERRICHROME IRON RECEPTOR-RELATED"/>
    <property type="match status" value="1"/>
</dbReference>
<keyword evidence="9 12" id="KW-0472">Membrane</keyword>
<keyword evidence="5" id="KW-0410">Iron transport</keyword>
<evidence type="ECO:0000256" key="9">
    <source>
        <dbReference type="ARBA" id="ARBA00023136"/>
    </source>
</evidence>
<dbReference type="InterPro" id="IPR012910">
    <property type="entry name" value="Plug_dom"/>
</dbReference>
<evidence type="ECO:0000256" key="1">
    <source>
        <dbReference type="ARBA" id="ARBA00004571"/>
    </source>
</evidence>
<evidence type="ECO:0000259" key="15">
    <source>
        <dbReference type="SMART" id="SM00965"/>
    </source>
</evidence>
<dbReference type="InterPro" id="IPR036942">
    <property type="entry name" value="Beta-barrel_TonB_sf"/>
</dbReference>
<gene>
    <name evidence="16" type="ORF">M5G25_13855</name>
</gene>
<keyword evidence="11 12" id="KW-0998">Cell outer membrane</keyword>
<dbReference type="NCBIfam" id="TIGR01783">
    <property type="entry name" value="TonB-siderophor"/>
    <property type="match status" value="1"/>
</dbReference>
<feature type="chain" id="PRO_5046076019" evidence="14">
    <location>
        <begin position="41"/>
        <end position="826"/>
    </location>
</feature>
<keyword evidence="7" id="KW-0408">Iron</keyword>
<comment type="caution">
    <text evidence="16">The sequence shown here is derived from an EMBL/GenBank/DDBJ whole genome shotgun (WGS) entry which is preliminary data.</text>
</comment>
<dbReference type="Gene3D" id="2.170.130.10">
    <property type="entry name" value="TonB-dependent receptor, plug domain"/>
    <property type="match status" value="1"/>
</dbReference>
<feature type="signal peptide" evidence="14">
    <location>
        <begin position="1"/>
        <end position="40"/>
    </location>
</feature>
<evidence type="ECO:0000256" key="10">
    <source>
        <dbReference type="ARBA" id="ARBA00023170"/>
    </source>
</evidence>
<keyword evidence="14" id="KW-0732">Signal</keyword>
<dbReference type="InterPro" id="IPR037066">
    <property type="entry name" value="Plug_dom_sf"/>
</dbReference>
<evidence type="ECO:0000256" key="12">
    <source>
        <dbReference type="PROSITE-ProRule" id="PRU01360"/>
    </source>
</evidence>
<evidence type="ECO:0000256" key="7">
    <source>
        <dbReference type="ARBA" id="ARBA00023004"/>
    </source>
</evidence>
<dbReference type="InterPro" id="IPR011662">
    <property type="entry name" value="Secretin/TonB_short_N"/>
</dbReference>
<accession>A0ABT5Q5A5</accession>
<dbReference type="PROSITE" id="PS51318">
    <property type="entry name" value="TAT"/>
    <property type="match status" value="1"/>
</dbReference>
<evidence type="ECO:0000256" key="14">
    <source>
        <dbReference type="SAM" id="SignalP"/>
    </source>
</evidence>
<evidence type="ECO:0000256" key="13">
    <source>
        <dbReference type="RuleBase" id="RU003357"/>
    </source>
</evidence>
<dbReference type="PANTHER" id="PTHR32552:SF74">
    <property type="entry name" value="HYDROXAMATE SIDEROPHORE RECEPTOR FHUE"/>
    <property type="match status" value="1"/>
</dbReference>
<protein>
    <submittedName>
        <fullName evidence="16">TonB-dependent receptor</fullName>
    </submittedName>
</protein>
<dbReference type="SMART" id="SM00965">
    <property type="entry name" value="STN"/>
    <property type="match status" value="1"/>
</dbReference>
<evidence type="ECO:0000256" key="2">
    <source>
        <dbReference type="ARBA" id="ARBA00009810"/>
    </source>
</evidence>
<name>A0ABT5Q5A5_9PSED</name>
<dbReference type="EMBL" id="JAMDGR010000006">
    <property type="protein sequence ID" value="MDD1149378.1"/>
    <property type="molecule type" value="Genomic_DNA"/>
</dbReference>
<organism evidence="16 17">
    <name type="scientific">Pseudomonas idahonensis</name>
    <dbReference type="NCBI Taxonomy" id="2942628"/>
    <lineage>
        <taxon>Bacteria</taxon>
        <taxon>Pseudomonadati</taxon>
        <taxon>Pseudomonadota</taxon>
        <taxon>Gammaproteobacteria</taxon>
        <taxon>Pseudomonadales</taxon>
        <taxon>Pseudomonadaceae</taxon>
        <taxon>Pseudomonas</taxon>
    </lineage>
</organism>
<dbReference type="Proteomes" id="UP001217610">
    <property type="component" value="Unassembled WGS sequence"/>
</dbReference>
<proteinExistence type="inferred from homology"/>
<dbReference type="InterPro" id="IPR000531">
    <property type="entry name" value="Beta-barrel_TonB"/>
</dbReference>
<evidence type="ECO:0000313" key="16">
    <source>
        <dbReference type="EMBL" id="MDD1149378.1"/>
    </source>
</evidence>